<reference evidence="2" key="1">
    <citation type="submission" date="2021-05" db="EMBL/GenBank/DDBJ databases">
        <authorList>
            <person name="Pietrasiak N."/>
            <person name="Ward R."/>
            <person name="Stajich J.E."/>
            <person name="Kurbessoian T."/>
        </authorList>
    </citation>
    <scope>NUCLEOTIDE SEQUENCE</scope>
    <source>
        <strain evidence="2">GSE-TBD4-15B</strain>
    </source>
</reference>
<organism evidence="2 3">
    <name type="scientific">Pegethrix bostrychoides GSE-TBD4-15B</name>
    <dbReference type="NCBI Taxonomy" id="2839662"/>
    <lineage>
        <taxon>Bacteria</taxon>
        <taxon>Bacillati</taxon>
        <taxon>Cyanobacteriota</taxon>
        <taxon>Cyanophyceae</taxon>
        <taxon>Oculatellales</taxon>
        <taxon>Oculatellaceae</taxon>
        <taxon>Pegethrix</taxon>
    </lineage>
</organism>
<accession>A0A951PBJ4</accession>
<evidence type="ECO:0000256" key="1">
    <source>
        <dbReference type="SAM" id="Phobius"/>
    </source>
</evidence>
<keyword evidence="1" id="KW-1133">Transmembrane helix</keyword>
<sequence length="273" mass="30054">MKTSSLFTQPYNALILKAVGVVLIIGTLLDYLVMLVPPNFLDSTWLAALIKEYVSRGTVPLLGIAVLFLGVWLDRDPDAVGTDRPLPTAAFLLSALLGLLFLVMAPLYFNSSRLTSAAQTRQINEQAAQAQRQLNSLIDQQQQRVSSIISNKTQLAQLEQQLDSLELPADQQAQLQQIKTTLEQVKSDPKALEQEAAKARTEGLQQIETRQKEALTQLQSGLKRDRIYTTLASLLFAAGYAAIAWTGLGGAQTGTVRKRKAKTLKPNRAKKQR</sequence>
<comment type="caution">
    <text evidence="2">The sequence shown here is derived from an EMBL/GenBank/DDBJ whole genome shotgun (WGS) entry which is preliminary data.</text>
</comment>
<evidence type="ECO:0000313" key="3">
    <source>
        <dbReference type="Proteomes" id="UP000707356"/>
    </source>
</evidence>
<feature type="transmembrane region" description="Helical" evidence="1">
    <location>
        <begin position="227"/>
        <end position="248"/>
    </location>
</feature>
<feature type="transmembrane region" description="Helical" evidence="1">
    <location>
        <begin position="85"/>
        <end position="109"/>
    </location>
</feature>
<proteinExistence type="predicted"/>
<protein>
    <submittedName>
        <fullName evidence="2">HpsJ family protein</fullName>
    </submittedName>
</protein>
<reference evidence="2" key="2">
    <citation type="journal article" date="2022" name="Microbiol. Resour. Announc.">
        <title>Metagenome Sequencing to Explore Phylogenomics of Terrestrial Cyanobacteria.</title>
        <authorList>
            <person name="Ward R.D."/>
            <person name="Stajich J.E."/>
            <person name="Johansen J.R."/>
            <person name="Huntemann M."/>
            <person name="Clum A."/>
            <person name="Foster B."/>
            <person name="Foster B."/>
            <person name="Roux S."/>
            <person name="Palaniappan K."/>
            <person name="Varghese N."/>
            <person name="Mukherjee S."/>
            <person name="Reddy T.B.K."/>
            <person name="Daum C."/>
            <person name="Copeland A."/>
            <person name="Chen I.A."/>
            <person name="Ivanova N.N."/>
            <person name="Kyrpides N.C."/>
            <person name="Shapiro N."/>
            <person name="Eloe-Fadrosh E.A."/>
            <person name="Pietrasiak N."/>
        </authorList>
    </citation>
    <scope>NUCLEOTIDE SEQUENCE</scope>
    <source>
        <strain evidence="2">GSE-TBD4-15B</strain>
    </source>
</reference>
<feature type="transmembrane region" description="Helical" evidence="1">
    <location>
        <begin position="14"/>
        <end position="33"/>
    </location>
</feature>
<dbReference type="NCBIfam" id="NF038305">
    <property type="entry name" value="HpsJ_fam"/>
    <property type="match status" value="1"/>
</dbReference>
<gene>
    <name evidence="2" type="ORF">KME07_11225</name>
</gene>
<keyword evidence="1" id="KW-0472">Membrane</keyword>
<keyword evidence="1" id="KW-0812">Transmembrane</keyword>
<dbReference type="InterPro" id="IPR047709">
    <property type="entry name" value="HpsJ-like"/>
</dbReference>
<dbReference type="EMBL" id="JAHHHV010000065">
    <property type="protein sequence ID" value="MBW4465995.1"/>
    <property type="molecule type" value="Genomic_DNA"/>
</dbReference>
<name>A0A951PBJ4_9CYAN</name>
<dbReference type="Proteomes" id="UP000707356">
    <property type="component" value="Unassembled WGS sequence"/>
</dbReference>
<dbReference type="AlphaFoldDB" id="A0A951PBJ4"/>
<feature type="transmembrane region" description="Helical" evidence="1">
    <location>
        <begin position="53"/>
        <end position="73"/>
    </location>
</feature>
<evidence type="ECO:0000313" key="2">
    <source>
        <dbReference type="EMBL" id="MBW4465995.1"/>
    </source>
</evidence>